<comment type="caution">
    <text evidence="1">The sequence shown here is derived from an EMBL/GenBank/DDBJ whole genome shotgun (WGS) entry which is preliminary data.</text>
</comment>
<keyword evidence="2" id="KW-1185">Reference proteome</keyword>
<proteinExistence type="predicted"/>
<gene>
    <name evidence="1" type="ORF">CCAL9337_08395</name>
</gene>
<evidence type="ECO:0000313" key="1">
    <source>
        <dbReference type="EMBL" id="MBE3608736.1"/>
    </source>
</evidence>
<dbReference type="EMBL" id="LIWG01000013">
    <property type="protein sequence ID" value="MBE3608736.1"/>
    <property type="molecule type" value="Genomic_DNA"/>
</dbReference>
<organism evidence="1 2">
    <name type="scientific">Campylobacter californiensis</name>
    <dbReference type="NCBI Taxonomy" id="1032243"/>
    <lineage>
        <taxon>Bacteria</taxon>
        <taxon>Pseudomonadati</taxon>
        <taxon>Campylobacterota</taxon>
        <taxon>Epsilonproteobacteria</taxon>
        <taxon>Campylobacterales</taxon>
        <taxon>Campylobacteraceae</taxon>
        <taxon>Campylobacter</taxon>
    </lineage>
</organism>
<protein>
    <submittedName>
        <fullName evidence="1">Uncharacterized protein</fullName>
    </submittedName>
</protein>
<dbReference type="AlphaFoldDB" id="A0AAW3ZWW9"/>
<sequence length="107" mass="12900">MLISSKFNRFIHGVILSEIRRLRYLAFNEHRIAIRPFYLTDETLKQLLKRLDFDYPREKNGEPLSYTKLRETDFLSHIAFLETIMAQNGYEPKYLDELKKEKQCLTK</sequence>
<accession>A0AAW3ZWW9</accession>
<evidence type="ECO:0000313" key="2">
    <source>
        <dbReference type="Proteomes" id="UP000650616"/>
    </source>
</evidence>
<dbReference type="Proteomes" id="UP000650616">
    <property type="component" value="Unassembled WGS sequence"/>
</dbReference>
<reference evidence="1 2" key="1">
    <citation type="submission" date="2015-08" db="EMBL/GenBank/DDBJ databases">
        <title>Comparative genomics of the Campylobacter concisus group.</title>
        <authorList>
            <person name="Yee E."/>
            <person name="Chapman M.H."/>
            <person name="Huynh S."/>
            <person name="Bono J.L."/>
            <person name="On S.L."/>
            <person name="St Leger J."/>
            <person name="Foster G."/>
            <person name="Parker C.T."/>
            <person name="Miller W.G."/>
        </authorList>
    </citation>
    <scope>NUCLEOTIDE SEQUENCE [LARGE SCALE GENOMIC DNA]</scope>
    <source>
        <strain evidence="1 2">RM9337</strain>
    </source>
</reference>
<name>A0AAW3ZWW9_9BACT</name>
<dbReference type="RefSeq" id="WP_170017060.1">
    <property type="nucleotide sequence ID" value="NZ_JADBHR010000030.1"/>
</dbReference>